<dbReference type="InterPro" id="IPR006311">
    <property type="entry name" value="TAT_signal"/>
</dbReference>
<sequence length="116" mass="12903">MCVRPIKSQVMNMNRRNGLLMAGAAVLAVLAVPQAASAHVSVGIGIGVPIAPVYVAPAPVYYPPPPPVYYEPPPPPVYYAPVPAYYGPPPVVVGPGWYRWGPRYRWYDGHHWRRWR</sequence>
<reference evidence="1" key="1">
    <citation type="submission" date="2018-01" db="EMBL/GenBank/DDBJ databases">
        <title>Complete Genome Sequence of three strains from Ralstonia solanacearum ecotype Moko sequevar IIA-53 from Brazil.</title>
        <authorList>
            <person name="Silva J.R."/>
            <person name="Albuquerque G.M.R."/>
            <person name="Pais A.K.L."/>
            <person name="Silva A.M.F."/>
            <person name="Boiteux M.E.N.F."/>
            <person name="Souza E.B."/>
            <person name="Mariano R.L.R."/>
        </authorList>
    </citation>
    <scope>NUCLEOTIDE SEQUENCE [LARGE SCALE GENOMIC DNA]</scope>
    <source>
        <strain evidence="1">SFC</strain>
    </source>
</reference>
<name>A0A399VZN7_RALSL</name>
<gene>
    <name evidence="1" type="ORF">C2L97_07170</name>
</gene>
<accession>A0A399VZN7</accession>
<dbReference type="EMBL" id="CP026092">
    <property type="protein sequence ID" value="AYB55843.1"/>
    <property type="molecule type" value="Genomic_DNA"/>
</dbReference>
<protein>
    <submittedName>
        <fullName evidence="1">Uncharacterized protein</fullName>
    </submittedName>
</protein>
<proteinExistence type="predicted"/>
<dbReference type="RefSeq" id="WP_003272971.1">
    <property type="nucleotide sequence ID" value="NZ_JACWNR010000006.1"/>
</dbReference>
<evidence type="ECO:0000313" key="1">
    <source>
        <dbReference type="EMBL" id="AYB55843.1"/>
    </source>
</evidence>
<dbReference type="AlphaFoldDB" id="A0A399VZN7"/>
<dbReference type="PROSITE" id="PS51318">
    <property type="entry name" value="TAT"/>
    <property type="match status" value="1"/>
</dbReference>
<organism evidence="1">
    <name type="scientific">Ralstonia solanacearum</name>
    <name type="common">Pseudomonas solanacearum</name>
    <dbReference type="NCBI Taxonomy" id="305"/>
    <lineage>
        <taxon>Bacteria</taxon>
        <taxon>Pseudomonadati</taxon>
        <taxon>Pseudomonadota</taxon>
        <taxon>Betaproteobacteria</taxon>
        <taxon>Burkholderiales</taxon>
        <taxon>Burkholderiaceae</taxon>
        <taxon>Ralstonia</taxon>
        <taxon>Ralstonia solanacearum species complex</taxon>
    </lineage>
</organism>